<feature type="repeat" description="CHCR" evidence="7">
    <location>
        <begin position="1573"/>
        <end position="1719"/>
    </location>
</feature>
<dbReference type="GO" id="GO:0005829">
    <property type="term" value="C:cytosol"/>
    <property type="evidence" value="ECO:0007669"/>
    <property type="project" value="GOC"/>
</dbReference>
<dbReference type="InterPro" id="IPR022365">
    <property type="entry name" value="Clathrin_H-chain_propeller_rpt"/>
</dbReference>
<dbReference type="Pfam" id="PF13838">
    <property type="entry name" value="Clathrin_H_link"/>
    <property type="match status" value="1"/>
</dbReference>
<feature type="transmembrane region" description="Helical" evidence="9">
    <location>
        <begin position="84"/>
        <end position="105"/>
    </location>
</feature>
<dbReference type="GO" id="GO:0051260">
    <property type="term" value="P:protein homooligomerization"/>
    <property type="evidence" value="ECO:0007669"/>
    <property type="project" value="InterPro"/>
</dbReference>
<evidence type="ECO:0000256" key="4">
    <source>
        <dbReference type="ARBA" id="ARBA00023176"/>
    </source>
</evidence>
<evidence type="ECO:0000313" key="13">
    <source>
        <dbReference type="Proteomes" id="UP000789831"/>
    </source>
</evidence>
<dbReference type="FunFam" id="1.25.40.10:FF:000009">
    <property type="entry name" value="Clathrin heavy chain"/>
    <property type="match status" value="1"/>
</dbReference>
<comment type="function">
    <text evidence="6">Clathrin is the major protein of the polyhedral coat of coated pits and vesicles.</text>
</comment>
<evidence type="ECO:0000256" key="10">
    <source>
        <dbReference type="SAM" id="SignalP"/>
    </source>
</evidence>
<feature type="repeat" description="CHCR" evidence="7">
    <location>
        <begin position="1149"/>
        <end position="1216"/>
    </location>
</feature>
<evidence type="ECO:0000256" key="1">
    <source>
        <dbReference type="ARBA" id="ARBA00009535"/>
    </source>
</evidence>
<comment type="subcellular location">
    <subcellularLocation>
        <location evidence="6">Cytoplasmic vesicle membrane</location>
        <topology evidence="6">Peripheral membrane protein</topology>
        <orientation evidence="6">Cytoplasmic side</orientation>
    </subcellularLocation>
    <subcellularLocation>
        <location evidence="6">Membrane</location>
        <location evidence="6">Coated pit</location>
        <topology evidence="6">Peripheral membrane protein</topology>
        <orientation evidence="6">Cytoplasmic side</orientation>
    </subcellularLocation>
</comment>
<evidence type="ECO:0000259" key="11">
    <source>
        <dbReference type="SMART" id="SM00225"/>
    </source>
</evidence>
<feature type="repeat" description="CHCR" evidence="7">
    <location>
        <begin position="887"/>
        <end position="1036"/>
    </location>
</feature>
<dbReference type="PANTHER" id="PTHR10292">
    <property type="entry name" value="CLATHRIN HEAVY CHAIN RELATED"/>
    <property type="match status" value="1"/>
</dbReference>
<keyword evidence="8" id="KW-0175">Coiled coil</keyword>
<dbReference type="InterPro" id="IPR015348">
    <property type="entry name" value="Clathrin_H-chain_linker_core"/>
</dbReference>
<dbReference type="InterPro" id="IPR016341">
    <property type="entry name" value="Clathrin_heavy_chain"/>
</dbReference>
<feature type="domain" description="BTB" evidence="11">
    <location>
        <begin position="138"/>
        <end position="251"/>
    </location>
</feature>
<dbReference type="InterPro" id="IPR011333">
    <property type="entry name" value="SKP1/BTB/POZ_sf"/>
</dbReference>
<dbReference type="InterPro" id="IPR055358">
    <property type="entry name" value="CHCR"/>
</dbReference>
<comment type="caution">
    <text evidence="12">The sequence shown here is derived from an EMBL/GenBank/DDBJ whole genome shotgun (WGS) entry which is preliminary data.</text>
</comment>
<feature type="repeat" description="CHCR" evidence="7">
    <location>
        <begin position="1722"/>
        <end position="1865"/>
    </location>
</feature>
<dbReference type="Pfam" id="PF01394">
    <property type="entry name" value="Clathrin_propel"/>
    <property type="match status" value="2"/>
</dbReference>
<dbReference type="PROSITE" id="PS50236">
    <property type="entry name" value="CHCR"/>
    <property type="match status" value="6"/>
</dbReference>
<evidence type="ECO:0000256" key="5">
    <source>
        <dbReference type="ARBA" id="ARBA00023329"/>
    </source>
</evidence>
<evidence type="ECO:0000256" key="3">
    <source>
        <dbReference type="ARBA" id="ARBA00023136"/>
    </source>
</evidence>
<name>A0A9N8V6W3_9GLOM</name>
<dbReference type="InterPro" id="IPR000210">
    <property type="entry name" value="BTB/POZ_dom"/>
</dbReference>
<sequence length="1971" mass="225129">MITSIHFWLRFIPCPLSPISTLVSGAYYEYCEWINVKVYNKYVEKETVNCSLTHAKFPNDNMKNCSPKDTNYNIHSNSSNMDSFLHLCFITMWLSIAFVIGAAVMSENKNEEKVKSKSLNAGNKSNLPPLHDQKKNDNFIILNVGGIKYYTLRSTLTSQPDSLLGTMFQDRNEELLHPINGNEYFIDRNGLAFHYILEYYRTGKISWPSNNNNSASIANNMSTIEELQQEFDYFQIPTTFTDVPQAHKSAASLLDEFITSLKDSAYEPLSRFHPEIELIFYRDGTVPSVNPKCDSPSISSIQWRFKLEGFRMLDLFGEEIEFYLRAASPDFNFTVTPVSAYDGSKNIAGWRIIMSTKPLDKLSLQDLGVNVSSIGFNTLTMESDRFICVREQNGNTNQVMIIELADTANLLKRPIGADAAIMHPKEKKLALKASRQLQVFNLELKAKVKAHNMHEDVVFWKWINDTTLGLVTNTAVYHWSMNDETSPPEKIFDRHGNLAGCQIINYRVNTDDKWMVLIGIAAVDGRVAGNMQLYSLERKVSQPIEGHAAAFSTIMLEGGVSPTRLFTFAVRNATGAKLHIVEVDHKEENPVFAKKAVDVFFPAEATGDFPVSMQISKKYNIIFLVTKFGFIHLYDLETGTCIYMNRISGETIFVTAEYEKTSGIIGVNRKGQVLSVSVDENNIIPYISGIIGNADLAVRMAARNDLPGAEELYMQKFLNLFLVANYSEAAKVAAKSPRGFLRTKETLERFKSVPVPTGSISPILQYFGILLEKGDLNKEESIELAKPVLQQGRKQLLEKWLKDDKLETTEELGDVCRQYDVPLALAVYLRANVSNKVIACFAELGQYDKIIWYAKQSGFQPEYATLLQQIMRLDPEKGGEFATLLVNDENGPLVDIERVVDVFMSQNLIQQATSFLLDALKDNKPEHAHLQTRLLEMNLIHAPQVADAILGNEMFTHYDRPSIAKLCEKAGLYQRALEHYEDITDIKRVVVHTHILNIENLQIVVQVATKYSEQLQPLNLIKLFEDFKTYEGLYYYLGSIVNLSTDPDVHFKYIQSGVKAGQIKEVERICRESNYYDPEKEAKLSDQLPLIIVCDRFDFVHDLVLFLYQQNLTKYIEVYVQKVNPSRTPIVIGGLLDVDCDEVVIKNLLMSVNGPLPVDQLVEEVEKRNRLKLLLPWLELRINEGSKDPAVYNALAKIYIDSNNNPEAFLRENERDPYLAFIAYQRGQCDKELVKITNENTMFKHQARYLVKRRDPQLWQYVLGSENIHRRALIDQVNNTALPESNDPEDVSITVKAFMAADLPLELIEMLEKLILENTAFSENRNLENLLILTAIKVIMEYVNKLNHYDAPDIATIAIDAHLYEEAFTIFKKYEVHTSAINVLIEHIASIDRAAEYAEKVDQSDVWSRLAKAQIEGLRIKDSIDSYIRADDPANFSEVIDISSRAGKYEELVRYLQMCRKHVREPLVDSELLFAFAKTERFHDLEEFLNGPNVAQIQATGDRCYDDELYEAAKILFQSISNWARLASTLVHLGEHQAAVDGARKAGSTKVWKEVHTACVQHREFRLAQICGLSIVVHAEELQDVIYLYERNGYIDELLTLLESGLGLERAHMGMFTELAILYTKYRPDKTDEHLRLFWNRLNIPKVIRACEEAHLWNEQVFLYEHYDEFDNASLAIMTHAADAWEHNRFKGIIVKVSNLEIYYKALKFYLDEHPILLNDLLAALTPRIDHTRVVQMFAKSDNIPLIKSYLISVQKENNEAVNNAYNDVLIEEEDYKSLRDSIDNFSNFDNVKLAKRLEGHELLEFRRIAALIYRRNKRWEESIALSKEDKLYKDAIDTANGSRSTEVAEELLEYFVKTGNKECFTACLYSCYDLLRPDVVLELSWRNGLTDFAMPFMIQSFRELTVKVSNIDRNMEELRAKERQREQNENETPIIGVGLGNQLLITQGPGQGIPQGFGTPYNGTNGYSNY</sequence>
<proteinExistence type="inferred from homology"/>
<evidence type="ECO:0000256" key="2">
    <source>
        <dbReference type="ARBA" id="ARBA00022737"/>
    </source>
</evidence>
<dbReference type="FunFam" id="1.25.40.730:FF:000002">
    <property type="entry name" value="Clathrin heavy chain"/>
    <property type="match status" value="1"/>
</dbReference>
<evidence type="ECO:0000256" key="7">
    <source>
        <dbReference type="PROSITE-ProRule" id="PRU01006"/>
    </source>
</evidence>
<dbReference type="InterPro" id="IPR000547">
    <property type="entry name" value="Clathrin_H-chain/VPS_repeat"/>
</dbReference>
<dbReference type="GO" id="GO:0006895">
    <property type="term" value="P:Golgi to endosome transport"/>
    <property type="evidence" value="ECO:0007669"/>
    <property type="project" value="TreeGrafter"/>
</dbReference>
<accession>A0A9N8V6W3</accession>
<dbReference type="InterPro" id="IPR003131">
    <property type="entry name" value="T1-type_BTB"/>
</dbReference>
<dbReference type="Pfam" id="PF02214">
    <property type="entry name" value="BTB_2"/>
    <property type="match status" value="1"/>
</dbReference>
<dbReference type="PIRSF" id="PIRSF002290">
    <property type="entry name" value="Clathrin_H_chain"/>
    <property type="match status" value="1"/>
</dbReference>
<evidence type="ECO:0000256" key="9">
    <source>
        <dbReference type="SAM" id="Phobius"/>
    </source>
</evidence>
<dbReference type="GO" id="GO:0006886">
    <property type="term" value="P:intracellular protein transport"/>
    <property type="evidence" value="ECO:0007669"/>
    <property type="project" value="UniProtKB-UniRule"/>
</dbReference>
<dbReference type="GO" id="GO:0005198">
    <property type="term" value="F:structural molecule activity"/>
    <property type="evidence" value="ECO:0007669"/>
    <property type="project" value="InterPro"/>
</dbReference>
<dbReference type="GO" id="GO:0030132">
    <property type="term" value="C:clathrin coat of coated pit"/>
    <property type="evidence" value="ECO:0007669"/>
    <property type="project" value="InterPro"/>
</dbReference>
<dbReference type="Proteomes" id="UP000789831">
    <property type="component" value="Unassembled WGS sequence"/>
</dbReference>
<feature type="chain" id="PRO_5040305259" description="Clathrin heavy chain" evidence="10">
    <location>
        <begin position="22"/>
        <end position="1971"/>
    </location>
</feature>
<dbReference type="Gene3D" id="2.130.10.110">
    <property type="entry name" value="Clathrin heavy-chain terminal domain"/>
    <property type="match status" value="1"/>
</dbReference>
<dbReference type="InterPro" id="IPR011990">
    <property type="entry name" value="TPR-like_helical_dom_sf"/>
</dbReference>
<dbReference type="InterPro" id="IPR016025">
    <property type="entry name" value="Clathrin_H-chain_N"/>
</dbReference>
<keyword evidence="9" id="KW-0812">Transmembrane</keyword>
<dbReference type="Pfam" id="PF00637">
    <property type="entry name" value="Clathrin"/>
    <property type="match status" value="7"/>
</dbReference>
<feature type="coiled-coil region" evidence="8">
    <location>
        <begin position="1902"/>
        <end position="1932"/>
    </location>
</feature>
<keyword evidence="4 6" id="KW-0168">Coated pit</keyword>
<keyword evidence="13" id="KW-1185">Reference proteome</keyword>
<dbReference type="GO" id="GO:0071439">
    <property type="term" value="C:clathrin complex"/>
    <property type="evidence" value="ECO:0007669"/>
    <property type="project" value="InterPro"/>
</dbReference>
<dbReference type="OrthoDB" id="2113814at2759"/>
<feature type="repeat" description="CHCR" evidence="7">
    <location>
        <begin position="1282"/>
        <end position="1423"/>
    </location>
</feature>
<dbReference type="SMART" id="SM00299">
    <property type="entry name" value="CLH"/>
    <property type="match status" value="7"/>
</dbReference>
<evidence type="ECO:0000256" key="6">
    <source>
        <dbReference type="PIRNR" id="PIRNR002290"/>
    </source>
</evidence>
<dbReference type="SUPFAM" id="SSF54695">
    <property type="entry name" value="POZ domain"/>
    <property type="match status" value="1"/>
</dbReference>
<keyword evidence="5 6" id="KW-0968">Cytoplasmic vesicle</keyword>
<protein>
    <recommendedName>
        <fullName evidence="6">Clathrin heavy chain</fullName>
    </recommendedName>
</protein>
<evidence type="ECO:0000313" key="12">
    <source>
        <dbReference type="EMBL" id="CAG8439335.1"/>
    </source>
</evidence>
<dbReference type="SUPFAM" id="SSF48371">
    <property type="entry name" value="ARM repeat"/>
    <property type="match status" value="6"/>
</dbReference>
<evidence type="ECO:0000256" key="8">
    <source>
        <dbReference type="SAM" id="Coils"/>
    </source>
</evidence>
<dbReference type="SUPFAM" id="SSF50989">
    <property type="entry name" value="Clathrin heavy-chain terminal domain"/>
    <property type="match status" value="1"/>
</dbReference>
<dbReference type="FunFam" id="2.130.10.110:FF:000003">
    <property type="entry name" value="Clathrin heavy chain"/>
    <property type="match status" value="1"/>
</dbReference>
<dbReference type="PANTHER" id="PTHR10292:SF1">
    <property type="entry name" value="CLATHRIN HEAVY CHAIN"/>
    <property type="match status" value="1"/>
</dbReference>
<comment type="similarity">
    <text evidence="1 6">Belongs to the clathrin heavy chain family.</text>
</comment>
<dbReference type="Pfam" id="PF09268">
    <property type="entry name" value="Clathrin-link"/>
    <property type="match status" value="1"/>
</dbReference>
<keyword evidence="2" id="KW-0677">Repeat</keyword>
<keyword evidence="3 6" id="KW-0472">Membrane</keyword>
<keyword evidence="9" id="KW-1133">Transmembrane helix</keyword>
<dbReference type="Gene3D" id="1.25.40.10">
    <property type="entry name" value="Tetratricopeptide repeat domain"/>
    <property type="match status" value="3"/>
</dbReference>
<dbReference type="FunFam" id="1.25.40.10:FF:000001">
    <property type="entry name" value="Clathrin heavy chain"/>
    <property type="match status" value="1"/>
</dbReference>
<dbReference type="Gene3D" id="1.25.40.730">
    <property type="match status" value="1"/>
</dbReference>
<dbReference type="GO" id="GO:0030479">
    <property type="term" value="C:actin cortical patch"/>
    <property type="evidence" value="ECO:0007669"/>
    <property type="project" value="TreeGrafter"/>
</dbReference>
<dbReference type="SMART" id="SM00225">
    <property type="entry name" value="BTB"/>
    <property type="match status" value="1"/>
</dbReference>
<dbReference type="GO" id="GO:0006898">
    <property type="term" value="P:receptor-mediated endocytosis"/>
    <property type="evidence" value="ECO:0007669"/>
    <property type="project" value="TreeGrafter"/>
</dbReference>
<dbReference type="GO" id="GO:0032051">
    <property type="term" value="F:clathrin light chain binding"/>
    <property type="evidence" value="ECO:0007669"/>
    <property type="project" value="InterPro"/>
</dbReference>
<dbReference type="GO" id="GO:0030130">
    <property type="term" value="C:clathrin coat of trans-Golgi network vesicle"/>
    <property type="evidence" value="ECO:0007669"/>
    <property type="project" value="InterPro"/>
</dbReference>
<feature type="repeat" description="CHCR" evidence="7">
    <location>
        <begin position="1427"/>
        <end position="1568"/>
    </location>
</feature>
<dbReference type="InterPro" id="IPR016024">
    <property type="entry name" value="ARM-type_fold"/>
</dbReference>
<feature type="signal peptide" evidence="10">
    <location>
        <begin position="1"/>
        <end position="21"/>
    </location>
</feature>
<organism evidence="12 13">
    <name type="scientific">Ambispora gerdemannii</name>
    <dbReference type="NCBI Taxonomy" id="144530"/>
    <lineage>
        <taxon>Eukaryota</taxon>
        <taxon>Fungi</taxon>
        <taxon>Fungi incertae sedis</taxon>
        <taxon>Mucoromycota</taxon>
        <taxon>Glomeromycotina</taxon>
        <taxon>Glomeromycetes</taxon>
        <taxon>Archaeosporales</taxon>
        <taxon>Ambisporaceae</taxon>
        <taxon>Ambispora</taxon>
    </lineage>
</organism>
<dbReference type="EMBL" id="CAJVPL010000055">
    <property type="protein sequence ID" value="CAG8439335.1"/>
    <property type="molecule type" value="Genomic_DNA"/>
</dbReference>
<gene>
    <name evidence="12" type="ORF">AGERDE_LOCUS934</name>
</gene>
<reference evidence="12" key="1">
    <citation type="submission" date="2021-06" db="EMBL/GenBank/DDBJ databases">
        <authorList>
            <person name="Kallberg Y."/>
            <person name="Tangrot J."/>
            <person name="Rosling A."/>
        </authorList>
    </citation>
    <scope>NUCLEOTIDE SEQUENCE</scope>
    <source>
        <strain evidence="12">MT106</strain>
    </source>
</reference>
<dbReference type="Gene3D" id="3.30.710.10">
    <property type="entry name" value="Potassium Channel Kv1.1, Chain A"/>
    <property type="match status" value="1"/>
</dbReference>
<keyword evidence="10" id="KW-0732">Signal</keyword>
<dbReference type="FunFam" id="1.25.40.10:FF:000002">
    <property type="entry name" value="Clathrin heavy chain"/>
    <property type="match status" value="1"/>
</dbReference>